<evidence type="ECO:0000256" key="10">
    <source>
        <dbReference type="ARBA" id="ARBA00022833"/>
    </source>
</evidence>
<comment type="cofactor">
    <cofactor evidence="2">
        <name>Fe(3+)</name>
        <dbReference type="ChEBI" id="CHEBI:29034"/>
    </cofactor>
</comment>
<comment type="similarity">
    <text evidence="4">Belongs to the metallo-dependent hydrolases superfamily. HutI family.</text>
</comment>
<dbReference type="InterPro" id="IPR011059">
    <property type="entry name" value="Metal-dep_hydrolase_composite"/>
</dbReference>
<evidence type="ECO:0000256" key="2">
    <source>
        <dbReference type="ARBA" id="ARBA00001965"/>
    </source>
</evidence>
<dbReference type="Gene3D" id="2.30.40.10">
    <property type="entry name" value="Urease, subunit C, domain 1"/>
    <property type="match status" value="1"/>
</dbReference>
<evidence type="ECO:0000256" key="6">
    <source>
        <dbReference type="ARBA" id="ARBA00013406"/>
    </source>
</evidence>
<dbReference type="AlphaFoldDB" id="A0AAV9S484"/>
<dbReference type="GO" id="GO:0005737">
    <property type="term" value="C:cytoplasm"/>
    <property type="evidence" value="ECO:0007669"/>
    <property type="project" value="InterPro"/>
</dbReference>
<keyword evidence="11" id="KW-0408">Iron</keyword>
<keyword evidence="15" id="KW-1185">Reference proteome</keyword>
<evidence type="ECO:0000256" key="3">
    <source>
        <dbReference type="ARBA" id="ARBA00004758"/>
    </source>
</evidence>
<sequence>MSRNHKLLVKNAKQVVLICNNGEKYLTKHGMNNLSVIENASVVIGSDGLIRAVGPAETIRARYSESSFDNVIDATGMCVLPGLVDAHTHPVWAGDRVHEFAMKLAGATYMEVHRAGGGIHYTVEHTRAAAASDLLTSLRNRLQRMQRAGTTLVECKSGYGLELQTELKMLEVIEEARSSLPINISSTYCGAHAVPKGKTVAEATEDILQVQLPRLKELMSAGRLQVHNIDVFCEQGVFDLDSTRAILQAGKQMGLNINFHGDELHPMKSAEMGAELRALAISHLEEVTDEGMVAMAKAETAAVLLPTTAYILRLPQPRARDMLDAGVIVALGSDFNPNAYCCSMPVVMHLACVNMRLSMTEALAAATINAAFALGHSNTHGSLEVNKHGDLLILNATRWEHLIYQLGGHQEVIRFVVIGGNVVYDNDKTLDL</sequence>
<protein>
    <recommendedName>
        <fullName evidence="6">Probable imidazolonepropionase</fullName>
        <ecNumber evidence="5">3.5.2.7</ecNumber>
    </recommendedName>
    <alternativeName>
        <fullName evidence="12">Amidohydrolase domain-containing protein 1</fullName>
    </alternativeName>
</protein>
<keyword evidence="7" id="KW-0479">Metal-binding</keyword>
<name>A0AAV9S484_9TELE</name>
<dbReference type="CDD" id="cd01296">
    <property type="entry name" value="Imidazolone-5PH"/>
    <property type="match status" value="1"/>
</dbReference>
<organism evidence="14 15">
    <name type="scientific">Crenichthys baileyi</name>
    <name type="common">White River springfish</name>
    <dbReference type="NCBI Taxonomy" id="28760"/>
    <lineage>
        <taxon>Eukaryota</taxon>
        <taxon>Metazoa</taxon>
        <taxon>Chordata</taxon>
        <taxon>Craniata</taxon>
        <taxon>Vertebrata</taxon>
        <taxon>Euteleostomi</taxon>
        <taxon>Actinopterygii</taxon>
        <taxon>Neopterygii</taxon>
        <taxon>Teleostei</taxon>
        <taxon>Neoteleostei</taxon>
        <taxon>Acanthomorphata</taxon>
        <taxon>Ovalentaria</taxon>
        <taxon>Atherinomorphae</taxon>
        <taxon>Cyprinodontiformes</taxon>
        <taxon>Goodeidae</taxon>
        <taxon>Crenichthys</taxon>
    </lineage>
</organism>
<evidence type="ECO:0000313" key="14">
    <source>
        <dbReference type="EMBL" id="KAK5615970.1"/>
    </source>
</evidence>
<evidence type="ECO:0000256" key="8">
    <source>
        <dbReference type="ARBA" id="ARBA00022801"/>
    </source>
</evidence>
<reference evidence="14 15" key="1">
    <citation type="submission" date="2021-06" db="EMBL/GenBank/DDBJ databases">
        <authorList>
            <person name="Palmer J.M."/>
        </authorList>
    </citation>
    <scope>NUCLEOTIDE SEQUENCE [LARGE SCALE GENOMIC DNA]</scope>
    <source>
        <strain evidence="14 15">MEX-2019</strain>
        <tissue evidence="14">Muscle</tissue>
    </source>
</reference>
<evidence type="ECO:0000256" key="11">
    <source>
        <dbReference type="ARBA" id="ARBA00023004"/>
    </source>
</evidence>
<evidence type="ECO:0000256" key="4">
    <source>
        <dbReference type="ARBA" id="ARBA00008002"/>
    </source>
</evidence>
<dbReference type="GO" id="GO:0050480">
    <property type="term" value="F:imidazolonepropionase activity"/>
    <property type="evidence" value="ECO:0007669"/>
    <property type="project" value="UniProtKB-EC"/>
</dbReference>
<dbReference type="Gene3D" id="3.20.20.140">
    <property type="entry name" value="Metal-dependent hydrolases"/>
    <property type="match status" value="1"/>
</dbReference>
<proteinExistence type="inferred from homology"/>
<gene>
    <name evidence="14" type="primary">AMDHD1</name>
    <name evidence="14" type="ORF">CRENBAI_019443</name>
</gene>
<evidence type="ECO:0000256" key="7">
    <source>
        <dbReference type="ARBA" id="ARBA00022723"/>
    </source>
</evidence>
<dbReference type="GO" id="GO:0046872">
    <property type="term" value="F:metal ion binding"/>
    <property type="evidence" value="ECO:0007669"/>
    <property type="project" value="UniProtKB-KW"/>
</dbReference>
<keyword evidence="9" id="KW-0369">Histidine metabolism</keyword>
<evidence type="ECO:0000259" key="13">
    <source>
        <dbReference type="Pfam" id="PF01979"/>
    </source>
</evidence>
<comment type="catalytic activity">
    <reaction evidence="1">
        <text>4-imidazolone-5-propanoate + H2O = N-formimidoyl-L-glutamate</text>
        <dbReference type="Rhea" id="RHEA:23660"/>
        <dbReference type="ChEBI" id="CHEBI:15377"/>
        <dbReference type="ChEBI" id="CHEBI:58928"/>
        <dbReference type="ChEBI" id="CHEBI:77893"/>
        <dbReference type="EC" id="3.5.2.7"/>
    </reaction>
</comment>
<dbReference type="SUPFAM" id="SSF51338">
    <property type="entry name" value="Composite domain of metallo-dependent hydrolases"/>
    <property type="match status" value="1"/>
</dbReference>
<dbReference type="FunFam" id="3.20.20.140:FF:000007">
    <property type="entry name" value="Imidazolonepropionase"/>
    <property type="match status" value="1"/>
</dbReference>
<evidence type="ECO:0000313" key="15">
    <source>
        <dbReference type="Proteomes" id="UP001311232"/>
    </source>
</evidence>
<dbReference type="GO" id="GO:0019556">
    <property type="term" value="P:L-histidine catabolic process to glutamate and formamide"/>
    <property type="evidence" value="ECO:0007669"/>
    <property type="project" value="InterPro"/>
</dbReference>
<dbReference type="SUPFAM" id="SSF51556">
    <property type="entry name" value="Metallo-dependent hydrolases"/>
    <property type="match status" value="1"/>
</dbReference>
<keyword evidence="8" id="KW-0378">Hydrolase</keyword>
<comment type="caution">
    <text evidence="14">The sequence shown here is derived from an EMBL/GenBank/DDBJ whole genome shotgun (WGS) entry which is preliminary data.</text>
</comment>
<dbReference type="EMBL" id="JAHHUM010000914">
    <property type="protein sequence ID" value="KAK5615970.1"/>
    <property type="molecule type" value="Genomic_DNA"/>
</dbReference>
<evidence type="ECO:0000256" key="1">
    <source>
        <dbReference type="ARBA" id="ARBA00000853"/>
    </source>
</evidence>
<dbReference type="Proteomes" id="UP001311232">
    <property type="component" value="Unassembled WGS sequence"/>
</dbReference>
<dbReference type="InterPro" id="IPR006680">
    <property type="entry name" value="Amidohydro-rel"/>
</dbReference>
<dbReference type="EC" id="3.5.2.7" evidence="5"/>
<dbReference type="InterPro" id="IPR032466">
    <property type="entry name" value="Metal_Hydrolase"/>
</dbReference>
<feature type="domain" description="Amidohydrolase-related" evidence="13">
    <location>
        <begin position="79"/>
        <end position="423"/>
    </location>
</feature>
<dbReference type="NCBIfam" id="TIGR01224">
    <property type="entry name" value="hutI"/>
    <property type="match status" value="1"/>
</dbReference>
<evidence type="ECO:0000256" key="12">
    <source>
        <dbReference type="ARBA" id="ARBA00030968"/>
    </source>
</evidence>
<accession>A0AAV9S484</accession>
<evidence type="ECO:0000256" key="5">
    <source>
        <dbReference type="ARBA" id="ARBA00012864"/>
    </source>
</evidence>
<dbReference type="PANTHER" id="PTHR42752">
    <property type="entry name" value="IMIDAZOLONEPROPIONASE"/>
    <property type="match status" value="1"/>
</dbReference>
<evidence type="ECO:0000256" key="9">
    <source>
        <dbReference type="ARBA" id="ARBA00022808"/>
    </source>
</evidence>
<dbReference type="InterPro" id="IPR005920">
    <property type="entry name" value="HutI"/>
</dbReference>
<dbReference type="PANTHER" id="PTHR42752:SF1">
    <property type="entry name" value="IMIDAZOLONEPROPIONASE-RELATED"/>
    <property type="match status" value="1"/>
</dbReference>
<comment type="pathway">
    <text evidence="3">Amino-acid degradation; L-histidine degradation into L-glutamate; N-formimidoyl-L-glutamate from L-histidine: step 3/3.</text>
</comment>
<dbReference type="Pfam" id="PF01979">
    <property type="entry name" value="Amidohydro_1"/>
    <property type="match status" value="1"/>
</dbReference>
<keyword evidence="10" id="KW-0862">Zinc</keyword>